<evidence type="ECO:0000313" key="8">
    <source>
        <dbReference type="EMBL" id="QUJ77979.1"/>
    </source>
</evidence>
<feature type="domain" description="Major facilitator superfamily (MFS) profile" evidence="7">
    <location>
        <begin position="6"/>
        <end position="392"/>
    </location>
</feature>
<feature type="transmembrane region" description="Helical" evidence="6">
    <location>
        <begin position="368"/>
        <end position="387"/>
    </location>
</feature>
<dbReference type="Proteomes" id="UP000683291">
    <property type="component" value="Chromosome 1"/>
</dbReference>
<dbReference type="PROSITE" id="PS00216">
    <property type="entry name" value="SUGAR_TRANSPORT_1"/>
    <property type="match status" value="1"/>
</dbReference>
<sequence>MGRAEFVALIALMTASVAFAIDAMLPALPDIAAELSPGDPERAPLILSTFLLGMGLGTFVAGPISDALGRKRVILLGALLYCVGAIGAWFADTLTPMLIARLVQGLGAAGPRVVSMAVIRDRFAGRQMAQIVSIVMMIFVLVPAVAPMLGALIIAFAGWRGIFVAFVVFSAIYVVWMLVRLPETLPPKDRRPMRAALMRDAVAEIFRDRMVRLSILAQTLVMSMLFLTLMLVQPIYDTGYGRGDEFPFWFCGIALIAGTASLLNAVLVVRFGMINLTRLALGVQIVISAAFVAFDLGAGPNGFYFFVFWQTCIFFQAGLTIGNLNALAMEPMGHIAGMAASVIGAVSTVGAAVISGLVTALIGTGASTLFLAVLVLAAAGSLTMLRVSRTVR</sequence>
<feature type="transmembrane region" description="Helical" evidence="6">
    <location>
        <begin position="247"/>
        <end position="267"/>
    </location>
</feature>
<name>A0A975JGA3_9RHOB</name>
<organism evidence="8 9">
    <name type="scientific">Sulfitobacter albidus</name>
    <dbReference type="NCBI Taxonomy" id="2829501"/>
    <lineage>
        <taxon>Bacteria</taxon>
        <taxon>Pseudomonadati</taxon>
        <taxon>Pseudomonadota</taxon>
        <taxon>Alphaproteobacteria</taxon>
        <taxon>Rhodobacterales</taxon>
        <taxon>Roseobacteraceae</taxon>
        <taxon>Sulfitobacter</taxon>
    </lineage>
</organism>
<dbReference type="InterPro" id="IPR036259">
    <property type="entry name" value="MFS_trans_sf"/>
</dbReference>
<dbReference type="PROSITE" id="PS50850">
    <property type="entry name" value="MFS"/>
    <property type="match status" value="1"/>
</dbReference>
<evidence type="ECO:0000313" key="9">
    <source>
        <dbReference type="Proteomes" id="UP000683291"/>
    </source>
</evidence>
<dbReference type="GO" id="GO:0022857">
    <property type="term" value="F:transmembrane transporter activity"/>
    <property type="evidence" value="ECO:0007669"/>
    <property type="project" value="InterPro"/>
</dbReference>
<feature type="transmembrane region" description="Helical" evidence="6">
    <location>
        <begin position="336"/>
        <end position="362"/>
    </location>
</feature>
<feature type="transmembrane region" description="Helical" evidence="6">
    <location>
        <begin position="303"/>
        <end position="324"/>
    </location>
</feature>
<dbReference type="Pfam" id="PF07690">
    <property type="entry name" value="MFS_1"/>
    <property type="match status" value="1"/>
</dbReference>
<dbReference type="GO" id="GO:0042908">
    <property type="term" value="P:xenobiotic transport"/>
    <property type="evidence" value="ECO:0007669"/>
    <property type="project" value="UniProtKB-ARBA"/>
</dbReference>
<keyword evidence="5 6" id="KW-0472">Membrane</keyword>
<dbReference type="AlphaFoldDB" id="A0A975JGA3"/>
<evidence type="ECO:0000256" key="3">
    <source>
        <dbReference type="ARBA" id="ARBA00022692"/>
    </source>
</evidence>
<feature type="transmembrane region" description="Helical" evidence="6">
    <location>
        <begin position="97"/>
        <end position="119"/>
    </location>
</feature>
<accession>A0A975JGA3</accession>
<dbReference type="GO" id="GO:0005886">
    <property type="term" value="C:plasma membrane"/>
    <property type="evidence" value="ECO:0007669"/>
    <property type="project" value="TreeGrafter"/>
</dbReference>
<dbReference type="SUPFAM" id="SSF103473">
    <property type="entry name" value="MFS general substrate transporter"/>
    <property type="match status" value="1"/>
</dbReference>
<dbReference type="CDD" id="cd17320">
    <property type="entry name" value="MFS_MdfA_MDR_like"/>
    <property type="match status" value="1"/>
</dbReference>
<feature type="transmembrane region" description="Helical" evidence="6">
    <location>
        <begin position="44"/>
        <end position="61"/>
    </location>
</feature>
<feature type="transmembrane region" description="Helical" evidence="6">
    <location>
        <begin position="131"/>
        <end position="156"/>
    </location>
</feature>
<feature type="transmembrane region" description="Helical" evidence="6">
    <location>
        <begin position="215"/>
        <end position="235"/>
    </location>
</feature>
<dbReference type="KEGG" id="sual:KDD17_06635"/>
<feature type="transmembrane region" description="Helical" evidence="6">
    <location>
        <begin position="73"/>
        <end position="91"/>
    </location>
</feature>
<comment type="subcellular location">
    <subcellularLocation>
        <location evidence="1">Membrane</location>
        <topology evidence="1">Multi-pass membrane protein</topology>
    </subcellularLocation>
</comment>
<evidence type="ECO:0000256" key="4">
    <source>
        <dbReference type="ARBA" id="ARBA00022989"/>
    </source>
</evidence>
<dbReference type="Gene3D" id="1.20.1720.10">
    <property type="entry name" value="Multidrug resistance protein D"/>
    <property type="match status" value="1"/>
</dbReference>
<keyword evidence="2" id="KW-0813">Transport</keyword>
<reference evidence="8" key="1">
    <citation type="submission" date="2021-04" db="EMBL/GenBank/DDBJ databases">
        <title>Complete genome sequence for Sulfitobacter sp. strain JK7-1.</title>
        <authorList>
            <person name="Park S.-J."/>
        </authorList>
    </citation>
    <scope>NUCLEOTIDE SEQUENCE</scope>
    <source>
        <strain evidence="8">JK7-1</strain>
    </source>
</reference>
<evidence type="ECO:0000256" key="6">
    <source>
        <dbReference type="SAM" id="Phobius"/>
    </source>
</evidence>
<dbReference type="PANTHER" id="PTHR23502">
    <property type="entry name" value="MAJOR FACILITATOR SUPERFAMILY"/>
    <property type="match status" value="1"/>
</dbReference>
<dbReference type="PANTHER" id="PTHR23502:SF132">
    <property type="entry name" value="POLYAMINE TRANSPORTER 2-RELATED"/>
    <property type="match status" value="1"/>
</dbReference>
<feature type="transmembrane region" description="Helical" evidence="6">
    <location>
        <begin position="279"/>
        <end position="297"/>
    </location>
</feature>
<dbReference type="InterPro" id="IPR020846">
    <property type="entry name" value="MFS_dom"/>
</dbReference>
<dbReference type="EMBL" id="CP073581">
    <property type="protein sequence ID" value="QUJ77979.1"/>
    <property type="molecule type" value="Genomic_DNA"/>
</dbReference>
<evidence type="ECO:0000256" key="5">
    <source>
        <dbReference type="ARBA" id="ARBA00023136"/>
    </source>
</evidence>
<evidence type="ECO:0000256" key="2">
    <source>
        <dbReference type="ARBA" id="ARBA00022448"/>
    </source>
</evidence>
<dbReference type="InterPro" id="IPR005829">
    <property type="entry name" value="Sugar_transporter_CS"/>
</dbReference>
<keyword evidence="9" id="KW-1185">Reference proteome</keyword>
<gene>
    <name evidence="8" type="ORF">KDD17_06635</name>
</gene>
<evidence type="ECO:0000259" key="7">
    <source>
        <dbReference type="PROSITE" id="PS50850"/>
    </source>
</evidence>
<protein>
    <submittedName>
        <fullName evidence="8">Multidrug effflux MFS transporter</fullName>
    </submittedName>
</protein>
<keyword evidence="3 6" id="KW-0812">Transmembrane</keyword>
<keyword evidence="4 6" id="KW-1133">Transmembrane helix</keyword>
<feature type="transmembrane region" description="Helical" evidence="6">
    <location>
        <begin position="162"/>
        <end position="181"/>
    </location>
</feature>
<dbReference type="GO" id="GO:0140115">
    <property type="term" value="P:export across plasma membrane"/>
    <property type="evidence" value="ECO:0007669"/>
    <property type="project" value="UniProtKB-ARBA"/>
</dbReference>
<evidence type="ECO:0000256" key="1">
    <source>
        <dbReference type="ARBA" id="ARBA00004141"/>
    </source>
</evidence>
<dbReference type="InterPro" id="IPR011701">
    <property type="entry name" value="MFS"/>
</dbReference>
<proteinExistence type="predicted"/>